<organism evidence="3 4">
    <name type="scientific">Didymodactylos carnosus</name>
    <dbReference type="NCBI Taxonomy" id="1234261"/>
    <lineage>
        <taxon>Eukaryota</taxon>
        <taxon>Metazoa</taxon>
        <taxon>Spiralia</taxon>
        <taxon>Gnathifera</taxon>
        <taxon>Rotifera</taxon>
        <taxon>Eurotatoria</taxon>
        <taxon>Bdelloidea</taxon>
        <taxon>Philodinida</taxon>
        <taxon>Philodinidae</taxon>
        <taxon>Didymodactylos</taxon>
    </lineage>
</organism>
<keyword evidence="1" id="KW-1133">Transmembrane helix</keyword>
<proteinExistence type="predicted"/>
<gene>
    <name evidence="2" type="ORF">OVA965_LOCUS27398</name>
    <name evidence="3" type="ORF">TMI583_LOCUS28145</name>
</gene>
<sequence>MITIMFVYTTTTNEQLPQERELLKILSGRAIRFVSKSCELKYENCLLDVNDADKLNTLCPIYSRLRDCLLILNQDITCSSIHLKRQLQKMRQQEYKACGVSSMLSNIGISSSASSSSSSFILFSTINFYSISFVRLYSMLILITFIYFIVYIIDFCDKKISYTLHV</sequence>
<dbReference type="Proteomes" id="UP000682733">
    <property type="component" value="Unassembled WGS sequence"/>
</dbReference>
<dbReference type="Proteomes" id="UP000677228">
    <property type="component" value="Unassembled WGS sequence"/>
</dbReference>
<accession>A0A8S2Q6J2</accession>
<comment type="caution">
    <text evidence="3">The sequence shown here is derived from an EMBL/GenBank/DDBJ whole genome shotgun (WGS) entry which is preliminary data.</text>
</comment>
<evidence type="ECO:0000313" key="4">
    <source>
        <dbReference type="Proteomes" id="UP000682733"/>
    </source>
</evidence>
<keyword evidence="1" id="KW-0812">Transmembrane</keyword>
<evidence type="ECO:0000313" key="2">
    <source>
        <dbReference type="EMBL" id="CAF1275697.1"/>
    </source>
</evidence>
<keyword evidence="1" id="KW-0472">Membrane</keyword>
<dbReference type="EMBL" id="CAJOBA010039644">
    <property type="protein sequence ID" value="CAF4080816.1"/>
    <property type="molecule type" value="Genomic_DNA"/>
</dbReference>
<dbReference type="EMBL" id="CAJNOK010018080">
    <property type="protein sequence ID" value="CAF1275697.1"/>
    <property type="molecule type" value="Genomic_DNA"/>
</dbReference>
<feature type="transmembrane region" description="Helical" evidence="1">
    <location>
        <begin position="133"/>
        <end position="153"/>
    </location>
</feature>
<protein>
    <submittedName>
        <fullName evidence="3">Uncharacterized protein</fullName>
    </submittedName>
</protein>
<reference evidence="3" key="1">
    <citation type="submission" date="2021-02" db="EMBL/GenBank/DDBJ databases">
        <authorList>
            <person name="Nowell W R."/>
        </authorList>
    </citation>
    <scope>NUCLEOTIDE SEQUENCE</scope>
</reference>
<name>A0A8S2Q6J2_9BILA</name>
<dbReference type="AlphaFoldDB" id="A0A8S2Q6J2"/>
<evidence type="ECO:0000313" key="3">
    <source>
        <dbReference type="EMBL" id="CAF4080816.1"/>
    </source>
</evidence>
<evidence type="ECO:0000256" key="1">
    <source>
        <dbReference type="SAM" id="Phobius"/>
    </source>
</evidence>